<comment type="caution">
    <text evidence="6">Lacks conserved residue(s) required for the propagation of feature annotation.</text>
</comment>
<comment type="caution">
    <text evidence="8">The sequence shown here is derived from an EMBL/GenBank/DDBJ whole genome shotgun (WGS) entry which is preliminary data.</text>
</comment>
<dbReference type="GO" id="GO:0004588">
    <property type="term" value="F:orotate phosphoribosyltransferase activity"/>
    <property type="evidence" value="ECO:0007669"/>
    <property type="project" value="UniProtKB-UniRule"/>
</dbReference>
<dbReference type="CDD" id="cd06223">
    <property type="entry name" value="PRTases_typeI"/>
    <property type="match status" value="1"/>
</dbReference>
<evidence type="ECO:0000313" key="9">
    <source>
        <dbReference type="Proteomes" id="UP000178975"/>
    </source>
</evidence>
<keyword evidence="3 6" id="KW-0328">Glycosyltransferase</keyword>
<comment type="function">
    <text evidence="6">Catalyzes the transfer of a ribosyl phosphate group from 5-phosphoribose 1-diphosphate to orotate, leading to the formation of orotidine monophosphate (OMP).</text>
</comment>
<keyword evidence="6" id="KW-0460">Magnesium</keyword>
<organism evidence="8 9">
    <name type="scientific">Candidatus Nomurabacteria bacterium RIFOXYC2_FULL_36_19</name>
    <dbReference type="NCBI Taxonomy" id="1801806"/>
    <lineage>
        <taxon>Bacteria</taxon>
        <taxon>Candidatus Nomuraibacteriota</taxon>
    </lineage>
</organism>
<keyword evidence="4 6" id="KW-0808">Transferase</keyword>
<dbReference type="GO" id="GO:0019856">
    <property type="term" value="P:pyrimidine nucleobase biosynthetic process"/>
    <property type="evidence" value="ECO:0007669"/>
    <property type="project" value="TreeGrafter"/>
</dbReference>
<dbReference type="HAMAP" id="MF_01208">
    <property type="entry name" value="PyrE"/>
    <property type="match status" value="1"/>
</dbReference>
<keyword evidence="5 6" id="KW-0665">Pyrimidine biosynthesis</keyword>
<protein>
    <recommendedName>
        <fullName evidence="2 6">Orotate phosphoribosyltransferase</fullName>
        <shortName evidence="6">OPRT</shortName>
        <shortName evidence="6">OPRTase</shortName>
        <ecNumber evidence="2 6">2.4.2.10</ecNumber>
    </recommendedName>
</protein>
<dbReference type="InterPro" id="IPR023031">
    <property type="entry name" value="OPRT"/>
</dbReference>
<feature type="domain" description="Phosphoribosyltransferase" evidence="7">
    <location>
        <begin position="39"/>
        <end position="163"/>
    </location>
</feature>
<gene>
    <name evidence="6" type="primary">pyrE</name>
    <name evidence="8" type="ORF">A2456_01180</name>
</gene>
<dbReference type="PANTHER" id="PTHR19278:SF9">
    <property type="entry name" value="URIDINE 5'-MONOPHOSPHATE SYNTHASE"/>
    <property type="match status" value="1"/>
</dbReference>
<comment type="catalytic activity">
    <reaction evidence="6">
        <text>orotidine 5'-phosphate + diphosphate = orotate + 5-phospho-alpha-D-ribose 1-diphosphate</text>
        <dbReference type="Rhea" id="RHEA:10380"/>
        <dbReference type="ChEBI" id="CHEBI:30839"/>
        <dbReference type="ChEBI" id="CHEBI:33019"/>
        <dbReference type="ChEBI" id="CHEBI:57538"/>
        <dbReference type="ChEBI" id="CHEBI:58017"/>
        <dbReference type="EC" id="2.4.2.10"/>
    </reaction>
</comment>
<name>A0A1F6YSD3_9BACT</name>
<comment type="subunit">
    <text evidence="6">Homodimer.</text>
</comment>
<evidence type="ECO:0000259" key="7">
    <source>
        <dbReference type="Pfam" id="PF00156"/>
    </source>
</evidence>
<evidence type="ECO:0000256" key="6">
    <source>
        <dbReference type="HAMAP-Rule" id="MF_01208"/>
    </source>
</evidence>
<feature type="binding site" description="in other chain" evidence="6">
    <location>
        <position position="100"/>
    </location>
    <ligand>
        <name>5-phospho-alpha-D-ribose 1-diphosphate</name>
        <dbReference type="ChEBI" id="CHEBI:58017"/>
        <note>ligand shared between dimeric partners</note>
    </ligand>
</feature>
<evidence type="ECO:0000256" key="4">
    <source>
        <dbReference type="ARBA" id="ARBA00022679"/>
    </source>
</evidence>
<reference evidence="8 9" key="1">
    <citation type="journal article" date="2016" name="Nat. Commun.">
        <title>Thousands of microbial genomes shed light on interconnected biogeochemical processes in an aquifer system.</title>
        <authorList>
            <person name="Anantharaman K."/>
            <person name="Brown C.T."/>
            <person name="Hug L.A."/>
            <person name="Sharon I."/>
            <person name="Castelle C.J."/>
            <person name="Probst A.J."/>
            <person name="Thomas B.C."/>
            <person name="Singh A."/>
            <person name="Wilkins M.J."/>
            <person name="Karaoz U."/>
            <person name="Brodie E.L."/>
            <person name="Williams K.H."/>
            <person name="Hubbard S.S."/>
            <person name="Banfield J.F."/>
        </authorList>
    </citation>
    <scope>NUCLEOTIDE SEQUENCE [LARGE SCALE GENOMIC DNA]</scope>
</reference>
<evidence type="ECO:0000256" key="5">
    <source>
        <dbReference type="ARBA" id="ARBA00022975"/>
    </source>
</evidence>
<dbReference type="Proteomes" id="UP000178975">
    <property type="component" value="Unassembled WGS sequence"/>
</dbReference>
<evidence type="ECO:0000256" key="3">
    <source>
        <dbReference type="ARBA" id="ARBA00022676"/>
    </source>
</evidence>
<dbReference type="Pfam" id="PF00156">
    <property type="entry name" value="Pribosyltran"/>
    <property type="match status" value="1"/>
</dbReference>
<dbReference type="InterPro" id="IPR029057">
    <property type="entry name" value="PRTase-like"/>
</dbReference>
<comment type="pathway">
    <text evidence="1 6">Pyrimidine metabolism; UMP biosynthesis via de novo pathway; UMP from orotate: step 1/2.</text>
</comment>
<evidence type="ECO:0000313" key="8">
    <source>
        <dbReference type="EMBL" id="OGJ09210.1"/>
    </source>
</evidence>
<sequence length="212" mass="23318">MQKSNEEIIEILRKVGAFMTDGHFVGTSGIHIDTYVNKDALYTHPKDTSRVCELMAMKVKNLDIDVVVGPAMGGIILSQWVAFHLSQMKGKEILAVYTEKNKEGIQTFTRGYEKLVNSKNVLLVEDAPTTGGSAKKVVEIVKNAGGKVVAVSVMVNKNKKEVTSSFFGAPFFPLAEVEMKSYEAKNCLMCKNNIPVNTVLGHGKKYLESKSK</sequence>
<proteinExistence type="inferred from homology"/>
<evidence type="ECO:0000256" key="1">
    <source>
        <dbReference type="ARBA" id="ARBA00004889"/>
    </source>
</evidence>
<evidence type="ECO:0000256" key="2">
    <source>
        <dbReference type="ARBA" id="ARBA00011971"/>
    </source>
</evidence>
<feature type="binding site" description="in other chain" evidence="6">
    <location>
        <begin position="125"/>
        <end position="133"/>
    </location>
    <ligand>
        <name>5-phospho-alpha-D-ribose 1-diphosphate</name>
        <dbReference type="ChEBI" id="CHEBI:58017"/>
        <note>ligand shared between dimeric partners</note>
    </ligand>
</feature>
<dbReference type="SUPFAM" id="SSF53271">
    <property type="entry name" value="PRTase-like"/>
    <property type="match status" value="1"/>
</dbReference>
<dbReference type="PANTHER" id="PTHR19278">
    <property type="entry name" value="OROTATE PHOSPHORIBOSYLTRANSFERASE"/>
    <property type="match status" value="1"/>
</dbReference>
<dbReference type="EC" id="2.4.2.10" evidence="2 6"/>
<dbReference type="AlphaFoldDB" id="A0A1F6YSD3"/>
<dbReference type="GO" id="GO:0000287">
    <property type="term" value="F:magnesium ion binding"/>
    <property type="evidence" value="ECO:0007669"/>
    <property type="project" value="UniProtKB-UniRule"/>
</dbReference>
<comment type="cofactor">
    <cofactor evidence="6">
        <name>Mg(2+)</name>
        <dbReference type="ChEBI" id="CHEBI:18420"/>
    </cofactor>
</comment>
<dbReference type="UniPathway" id="UPA00070">
    <property type="reaction ID" value="UER00119"/>
</dbReference>
<comment type="similarity">
    <text evidence="6">Belongs to the purine/pyrimidine phosphoribosyltransferase family. PyrE subfamily.</text>
</comment>
<dbReference type="GO" id="GO:0044205">
    <property type="term" value="P:'de novo' UMP biosynthetic process"/>
    <property type="evidence" value="ECO:0007669"/>
    <property type="project" value="UniProtKB-UniRule"/>
</dbReference>
<dbReference type="Gene3D" id="3.40.50.2020">
    <property type="match status" value="1"/>
</dbReference>
<dbReference type="EMBL" id="MFWE01000027">
    <property type="protein sequence ID" value="OGJ09210.1"/>
    <property type="molecule type" value="Genomic_DNA"/>
</dbReference>
<feature type="binding site" evidence="6">
    <location>
        <position position="129"/>
    </location>
    <ligand>
        <name>orotate</name>
        <dbReference type="ChEBI" id="CHEBI:30839"/>
    </ligand>
</feature>
<accession>A0A1F6YSD3</accession>
<dbReference type="InterPro" id="IPR000836">
    <property type="entry name" value="PRTase_dom"/>
</dbReference>